<evidence type="ECO:0000313" key="2">
    <source>
        <dbReference type="Proteomes" id="UP001221757"/>
    </source>
</evidence>
<accession>A0AAD7M9T9</accession>
<proteinExistence type="predicted"/>
<keyword evidence="2" id="KW-1185">Reference proteome</keyword>
<sequence>MPPPDPRRARIAEIDHEIARLQAERCTVVASLAFPVLTLPVEITSQFFIHCLPDNPLDPGASEAAVVLGHVCRYWRDIALSVPQLWSRWSVAIDSRHRSQNRPLSIRLHHKDGAGDDVSATDERWWDRASDFVGDVMPLVFPHFRRWKHVEFNVPLTMLHALSSPELNEELPNLTHLSLGSAQHDWGYGDEEDSITLFTSAPQLRSLHIILETDSNLGRLDHVELPFHQLTSFTGTMFSAMECLAVLAKMPALVDCVFHVGPRVPVQHIYLPLPPFTHLKSLELLSTAPHVHAAIVLENVTLPCLESLALGRDGMSLPHILTFPTLRRFSCEDVGREELAECLENFPMLLTLELRDYNQSVAVEIIRHLDYLIQGAVGVPLIPLLESITLHCRRNGADGDFPFASLIRLLQTMSTRPTPLRHFRLVWTTPSLPRRPNLLEVAIFKEFVEDGMDIHVGTPENSWI</sequence>
<evidence type="ECO:0008006" key="3">
    <source>
        <dbReference type="Google" id="ProtNLM"/>
    </source>
</evidence>
<dbReference type="SUPFAM" id="SSF52047">
    <property type="entry name" value="RNI-like"/>
    <property type="match status" value="1"/>
</dbReference>
<evidence type="ECO:0000313" key="1">
    <source>
        <dbReference type="EMBL" id="KAJ7707370.1"/>
    </source>
</evidence>
<reference evidence="1" key="1">
    <citation type="submission" date="2023-03" db="EMBL/GenBank/DDBJ databases">
        <title>Massive genome expansion in bonnet fungi (Mycena s.s.) driven by repeated elements and novel gene families across ecological guilds.</title>
        <authorList>
            <consortium name="Lawrence Berkeley National Laboratory"/>
            <person name="Harder C.B."/>
            <person name="Miyauchi S."/>
            <person name="Viragh M."/>
            <person name="Kuo A."/>
            <person name="Thoen E."/>
            <person name="Andreopoulos B."/>
            <person name="Lu D."/>
            <person name="Skrede I."/>
            <person name="Drula E."/>
            <person name="Henrissat B."/>
            <person name="Morin E."/>
            <person name="Kohler A."/>
            <person name="Barry K."/>
            <person name="LaButti K."/>
            <person name="Morin E."/>
            <person name="Salamov A."/>
            <person name="Lipzen A."/>
            <person name="Mereny Z."/>
            <person name="Hegedus B."/>
            <person name="Baldrian P."/>
            <person name="Stursova M."/>
            <person name="Weitz H."/>
            <person name="Taylor A."/>
            <person name="Grigoriev I.V."/>
            <person name="Nagy L.G."/>
            <person name="Martin F."/>
            <person name="Kauserud H."/>
        </authorList>
    </citation>
    <scope>NUCLEOTIDE SEQUENCE</scope>
    <source>
        <strain evidence="1">CBHHK067</strain>
    </source>
</reference>
<protein>
    <recommendedName>
        <fullName evidence="3">F-box domain-containing protein</fullName>
    </recommendedName>
</protein>
<comment type="caution">
    <text evidence="1">The sequence shown here is derived from an EMBL/GenBank/DDBJ whole genome shotgun (WGS) entry which is preliminary data.</text>
</comment>
<name>A0AAD7M9T9_MYCRO</name>
<dbReference type="AlphaFoldDB" id="A0AAD7M9T9"/>
<dbReference type="EMBL" id="JARKIE010000005">
    <property type="protein sequence ID" value="KAJ7707370.1"/>
    <property type="molecule type" value="Genomic_DNA"/>
</dbReference>
<organism evidence="1 2">
    <name type="scientific">Mycena rosella</name>
    <name type="common">Pink bonnet</name>
    <name type="synonym">Agaricus rosellus</name>
    <dbReference type="NCBI Taxonomy" id="1033263"/>
    <lineage>
        <taxon>Eukaryota</taxon>
        <taxon>Fungi</taxon>
        <taxon>Dikarya</taxon>
        <taxon>Basidiomycota</taxon>
        <taxon>Agaricomycotina</taxon>
        <taxon>Agaricomycetes</taxon>
        <taxon>Agaricomycetidae</taxon>
        <taxon>Agaricales</taxon>
        <taxon>Marasmiineae</taxon>
        <taxon>Mycenaceae</taxon>
        <taxon>Mycena</taxon>
    </lineage>
</organism>
<gene>
    <name evidence="1" type="ORF">B0H17DRAFT_1125186</name>
</gene>
<dbReference type="Proteomes" id="UP001221757">
    <property type="component" value="Unassembled WGS sequence"/>
</dbReference>
<dbReference type="Gene3D" id="3.80.10.10">
    <property type="entry name" value="Ribonuclease Inhibitor"/>
    <property type="match status" value="1"/>
</dbReference>
<dbReference type="InterPro" id="IPR032675">
    <property type="entry name" value="LRR_dom_sf"/>
</dbReference>